<comment type="caution">
    <text evidence="2">The sequence shown here is derived from an EMBL/GenBank/DDBJ whole genome shotgun (WGS) entry which is preliminary data.</text>
</comment>
<evidence type="ECO:0000256" key="1">
    <source>
        <dbReference type="SAM" id="MobiDB-lite"/>
    </source>
</evidence>
<reference evidence="2 3" key="1">
    <citation type="submission" date="2018-06" db="EMBL/GenBank/DDBJ databases">
        <title>Comparative genomics reveals the genomic features of Rhizophagus irregularis, R. cerebriforme, R. diaphanum and Gigaspora rosea, and their symbiotic lifestyle signature.</title>
        <authorList>
            <person name="Morin E."/>
            <person name="San Clemente H."/>
            <person name="Chen E.C.H."/>
            <person name="De La Providencia I."/>
            <person name="Hainaut M."/>
            <person name="Kuo A."/>
            <person name="Kohler A."/>
            <person name="Murat C."/>
            <person name="Tang N."/>
            <person name="Roy S."/>
            <person name="Loubradou J."/>
            <person name="Henrissat B."/>
            <person name="Grigoriev I.V."/>
            <person name="Corradi N."/>
            <person name="Roux C."/>
            <person name="Martin F.M."/>
        </authorList>
    </citation>
    <scope>NUCLEOTIDE SEQUENCE [LARGE SCALE GENOMIC DNA]</scope>
    <source>
        <strain evidence="2 3">DAOM 227022</strain>
    </source>
</reference>
<accession>A0A397SFF3</accession>
<protein>
    <submittedName>
        <fullName evidence="2">Uncharacterized protein</fullName>
    </submittedName>
</protein>
<dbReference type="EMBL" id="QKYT01000458">
    <property type="protein sequence ID" value="RIA84963.1"/>
    <property type="molecule type" value="Genomic_DNA"/>
</dbReference>
<feature type="compositionally biased region" description="Polar residues" evidence="1">
    <location>
        <begin position="333"/>
        <end position="358"/>
    </location>
</feature>
<organism evidence="2 3">
    <name type="scientific">Glomus cerebriforme</name>
    <dbReference type="NCBI Taxonomy" id="658196"/>
    <lineage>
        <taxon>Eukaryota</taxon>
        <taxon>Fungi</taxon>
        <taxon>Fungi incertae sedis</taxon>
        <taxon>Mucoromycota</taxon>
        <taxon>Glomeromycotina</taxon>
        <taxon>Glomeromycetes</taxon>
        <taxon>Glomerales</taxon>
        <taxon>Glomeraceae</taxon>
        <taxon>Glomus</taxon>
    </lineage>
</organism>
<proteinExistence type="predicted"/>
<evidence type="ECO:0000313" key="2">
    <source>
        <dbReference type="EMBL" id="RIA84963.1"/>
    </source>
</evidence>
<name>A0A397SFF3_9GLOM</name>
<feature type="region of interest" description="Disordered" evidence="1">
    <location>
        <begin position="330"/>
        <end position="367"/>
    </location>
</feature>
<gene>
    <name evidence="2" type="ORF">C1645_831539</name>
</gene>
<dbReference type="OrthoDB" id="2339353at2759"/>
<evidence type="ECO:0000313" key="3">
    <source>
        <dbReference type="Proteomes" id="UP000265703"/>
    </source>
</evidence>
<keyword evidence="3" id="KW-1185">Reference proteome</keyword>
<sequence>MAIMDVLQDEPVIRTSFVNVDALRPPNVIFRALYNFTLYCAEIRIRLNDSKTIPVNCIPDITQHEIYDQFYFGFYQPSQDVTFLNHDNNNAILSLIELSIDFGDNFPAGPLMMDIIAVDSDYDPITESIRERRVDNDPFNLTVAGMNAYSLGANQFYLLKFSRIIKESIIPSWKNDFGITPNYETKSNIISNLSGGPLNLTNLNASALMMQPMGIGVVSVQVDREIRTHTYLGSIGLIGGADTLRPWGLVQLYCCGISRLTRNKLKKSLPTIPFFNTDIKDRPPIHDLSDLSLDEKIDLIPKLQSRIDSLELFLRDYVVDVHYLDGIRDKSSETGNSTKNTENMSNLNNQAIHTVSKQQQEDDDSTK</sequence>
<dbReference type="Proteomes" id="UP000265703">
    <property type="component" value="Unassembled WGS sequence"/>
</dbReference>
<dbReference type="AlphaFoldDB" id="A0A397SFF3"/>